<dbReference type="Proteomes" id="UP000030755">
    <property type="component" value="Unassembled WGS sequence"/>
</dbReference>
<protein>
    <submittedName>
        <fullName evidence="1">Uncharacterized protein</fullName>
    </submittedName>
</protein>
<evidence type="ECO:0000313" key="1">
    <source>
        <dbReference type="EMBL" id="EPZ36983.1"/>
    </source>
</evidence>
<dbReference type="AlphaFoldDB" id="A0A075B311"/>
<gene>
    <name evidence="1" type="ORF">O9G_001428</name>
</gene>
<evidence type="ECO:0000313" key="2">
    <source>
        <dbReference type="Proteomes" id="UP000030755"/>
    </source>
</evidence>
<dbReference type="EMBL" id="KE560384">
    <property type="protein sequence ID" value="EPZ36983.1"/>
    <property type="molecule type" value="Genomic_DNA"/>
</dbReference>
<dbReference type="HOGENOM" id="CLU_2777351_0_0_1"/>
<name>A0A075B311_ROZAC</name>
<reference evidence="1 2" key="1">
    <citation type="journal article" date="2013" name="Curr. Biol.">
        <title>Shared signatures of parasitism and phylogenomics unite Cryptomycota and microsporidia.</title>
        <authorList>
            <person name="James T.Y."/>
            <person name="Pelin A."/>
            <person name="Bonen L."/>
            <person name="Ahrendt S."/>
            <person name="Sain D."/>
            <person name="Corradi N."/>
            <person name="Stajich J.E."/>
        </authorList>
    </citation>
    <scope>NUCLEOTIDE SEQUENCE [LARGE SCALE GENOMIC DNA]</scope>
    <source>
        <strain evidence="1 2">CSF55</strain>
    </source>
</reference>
<organism evidence="1 2">
    <name type="scientific">Rozella allomycis (strain CSF55)</name>
    <dbReference type="NCBI Taxonomy" id="988480"/>
    <lineage>
        <taxon>Eukaryota</taxon>
        <taxon>Fungi</taxon>
        <taxon>Fungi incertae sedis</taxon>
        <taxon>Cryptomycota</taxon>
        <taxon>Cryptomycota incertae sedis</taxon>
        <taxon>Rozella</taxon>
    </lineage>
</organism>
<keyword evidence="2" id="KW-1185">Reference proteome</keyword>
<proteinExistence type="predicted"/>
<accession>A0A075B311</accession>
<sequence>MMSNPHFEQKQLALLDRIISNTNHLTEIMELVANEFTTLSKLIAFGNHTLRILNSASKTPMRSKMANKI</sequence>